<feature type="compositionally biased region" description="Basic and acidic residues" evidence="2">
    <location>
        <begin position="500"/>
        <end position="516"/>
    </location>
</feature>
<accession>V5HUJ1</accession>
<evidence type="ECO:0000256" key="1">
    <source>
        <dbReference type="ARBA" id="ARBA00038216"/>
    </source>
</evidence>
<gene>
    <name evidence="4" type="ORF">PVAR5_1898</name>
</gene>
<proteinExistence type="inferred from homology"/>
<protein>
    <recommendedName>
        <fullName evidence="3">AMP-activated protein kinase glycogen-binding domain-containing protein</fullName>
    </recommendedName>
</protein>
<dbReference type="GO" id="GO:0007165">
    <property type="term" value="P:signal transduction"/>
    <property type="evidence" value="ECO:0007669"/>
    <property type="project" value="TreeGrafter"/>
</dbReference>
<name>V5HUJ1_BYSSN</name>
<dbReference type="InterPro" id="IPR014756">
    <property type="entry name" value="Ig_E-set"/>
</dbReference>
<dbReference type="Pfam" id="PF16561">
    <property type="entry name" value="AMPK1_CBM"/>
    <property type="match status" value="1"/>
</dbReference>
<dbReference type="OrthoDB" id="5873279at2759"/>
<dbReference type="PANTHER" id="PTHR10343">
    <property type="entry name" value="5'-AMP-ACTIVATED PROTEIN KINASE , BETA SUBUNIT"/>
    <property type="match status" value="1"/>
</dbReference>
<feature type="region of interest" description="Disordered" evidence="2">
    <location>
        <begin position="383"/>
        <end position="640"/>
    </location>
</feature>
<feature type="compositionally biased region" description="Basic and acidic residues" evidence="2">
    <location>
        <begin position="383"/>
        <end position="394"/>
    </location>
</feature>
<feature type="compositionally biased region" description="Low complexity" evidence="2">
    <location>
        <begin position="523"/>
        <end position="558"/>
    </location>
</feature>
<dbReference type="CDD" id="cd02859">
    <property type="entry name" value="E_set_AMPKbeta_like_N"/>
    <property type="match status" value="1"/>
</dbReference>
<feature type="compositionally biased region" description="Polar residues" evidence="2">
    <location>
        <begin position="395"/>
        <end position="405"/>
    </location>
</feature>
<comment type="similarity">
    <text evidence="1">Belongs to the CRP1/MDG1 family.</text>
</comment>
<dbReference type="Proteomes" id="UP000018001">
    <property type="component" value="Unassembled WGS sequence"/>
</dbReference>
<dbReference type="AlphaFoldDB" id="V5HUJ1"/>
<dbReference type="GO" id="GO:0005634">
    <property type="term" value="C:nucleus"/>
    <property type="evidence" value="ECO:0007669"/>
    <property type="project" value="TreeGrafter"/>
</dbReference>
<evidence type="ECO:0000313" key="5">
    <source>
        <dbReference type="Proteomes" id="UP000018001"/>
    </source>
</evidence>
<reference evidence="5" key="1">
    <citation type="journal article" date="2014" name="Genome Announc.">
        <title>Draft genome sequence of the formaldehyde-resistant fungus Byssochlamys spectabilis No. 5 (anamorph Paecilomyces variotii No. 5) (NBRC109023).</title>
        <authorList>
            <person name="Oka T."/>
            <person name="Ekino K."/>
            <person name="Fukuda K."/>
            <person name="Nomura Y."/>
        </authorList>
    </citation>
    <scope>NUCLEOTIDE SEQUENCE [LARGE SCALE GENOMIC DNA]</scope>
    <source>
        <strain evidence="5">No. 5 / NBRC 109023</strain>
    </source>
</reference>
<dbReference type="EMBL" id="BAUL01000053">
    <property type="protein sequence ID" value="GAD93290.1"/>
    <property type="molecule type" value="Genomic_DNA"/>
</dbReference>
<dbReference type="HOGENOM" id="CLU_011453_2_0_1"/>
<dbReference type="Gene3D" id="2.60.40.10">
    <property type="entry name" value="Immunoglobulins"/>
    <property type="match status" value="1"/>
</dbReference>
<dbReference type="SUPFAM" id="SSF81296">
    <property type="entry name" value="E set domains"/>
    <property type="match status" value="1"/>
</dbReference>
<evidence type="ECO:0000256" key="2">
    <source>
        <dbReference type="SAM" id="MobiDB-lite"/>
    </source>
</evidence>
<dbReference type="PANTHER" id="PTHR10343:SF81">
    <property type="entry name" value="CRUCIFORM DNA-RECOGNIZING PROTEIN 1-RELATED"/>
    <property type="match status" value="1"/>
</dbReference>
<feature type="compositionally biased region" description="Low complexity" evidence="2">
    <location>
        <begin position="408"/>
        <end position="419"/>
    </location>
</feature>
<dbReference type="GO" id="GO:0031588">
    <property type="term" value="C:nucleotide-activated protein kinase complex"/>
    <property type="evidence" value="ECO:0007669"/>
    <property type="project" value="TreeGrafter"/>
</dbReference>
<sequence>MGTYIFRWYVGIITIKHRGWLCRGARIDRSDLSWRARIPTGTSGKCPVAAALPYEANEVFVTGTFDDWGKTVQLDKKDSVFEKEVHLPTADEKIQYKFVVDGSWTTDPNAREEDDGSYNINNVLLPEEITKTPTQGYIPLTEPTPAAAVMAGVTPDSTTAALAAGVPKESEKQTDFAAATTSSAAPGSTTAELAKDVPLEKNGEVLPGSFPETPANEADQLSVNPIPASNGIGNPVQLKPGEKVPEPSSLHANTVESTVRTDKAGYDADASAPVVPGLAPEGEGAKADAFAVPPISNNMIPESSLPMDAPATTDTGLPISSAAPIATTAALAASVPFTRNAETNGKEPASSVPGVVKDSLKEAHEDPEAAANAEAVQEKKAFEDELTGKVKPDESTGTPAPTNGTIIPAGGVPASGVPGFVQESLKESDRGPEAAASAEAVREKQAFENELRSKVRPDESVGAPAPTYGREAASDVPGVVKNSLQEAHQSPEAAASIQAVEEKKEIEDELKQKVKPNDALGKPAPTESATTAVAAPAPTAITTQTESAVAAPATTAVANTQPGSGRVSPKTTPVPGPAEPTVTTGVGEAKTTEVSEGKGAADAGGASTSQNPPMKETLREEPKKKKRSSGFFKKLKEKFK</sequence>
<comment type="caution">
    <text evidence="4">The sequence shown here is derived from an EMBL/GenBank/DDBJ whole genome shotgun (WGS) entry which is preliminary data.</text>
</comment>
<keyword evidence="5" id="KW-1185">Reference proteome</keyword>
<dbReference type="eggNOG" id="ENOG502S7MC">
    <property type="taxonomic scope" value="Eukaryota"/>
</dbReference>
<dbReference type="InterPro" id="IPR013783">
    <property type="entry name" value="Ig-like_fold"/>
</dbReference>
<dbReference type="InParanoid" id="V5HUJ1"/>
<dbReference type="GO" id="GO:0005737">
    <property type="term" value="C:cytoplasm"/>
    <property type="evidence" value="ECO:0007669"/>
    <property type="project" value="TreeGrafter"/>
</dbReference>
<dbReference type="InterPro" id="IPR050827">
    <property type="entry name" value="CRP1_MDG1_kinase"/>
</dbReference>
<dbReference type="GO" id="GO:0019901">
    <property type="term" value="F:protein kinase binding"/>
    <property type="evidence" value="ECO:0007669"/>
    <property type="project" value="TreeGrafter"/>
</dbReference>
<organism evidence="4 5">
    <name type="scientific">Byssochlamys spectabilis (strain No. 5 / NBRC 109023)</name>
    <name type="common">Paecilomyces variotii</name>
    <dbReference type="NCBI Taxonomy" id="1356009"/>
    <lineage>
        <taxon>Eukaryota</taxon>
        <taxon>Fungi</taxon>
        <taxon>Dikarya</taxon>
        <taxon>Ascomycota</taxon>
        <taxon>Pezizomycotina</taxon>
        <taxon>Eurotiomycetes</taxon>
        <taxon>Eurotiomycetidae</taxon>
        <taxon>Eurotiales</taxon>
        <taxon>Thermoascaceae</taxon>
        <taxon>Paecilomyces</taxon>
    </lineage>
</organism>
<evidence type="ECO:0000313" key="4">
    <source>
        <dbReference type="EMBL" id="GAD93290.1"/>
    </source>
</evidence>
<feature type="domain" description="AMP-activated protein kinase glycogen-binding" evidence="3">
    <location>
        <begin position="53"/>
        <end position="124"/>
    </location>
</feature>
<feature type="compositionally biased region" description="Basic and acidic residues" evidence="2">
    <location>
        <begin position="440"/>
        <end position="459"/>
    </location>
</feature>
<evidence type="ECO:0000259" key="3">
    <source>
        <dbReference type="Pfam" id="PF16561"/>
    </source>
</evidence>
<feature type="compositionally biased region" description="Basic residues" evidence="2">
    <location>
        <begin position="624"/>
        <end position="640"/>
    </location>
</feature>
<dbReference type="InterPro" id="IPR032640">
    <property type="entry name" value="AMPK1_CBM"/>
</dbReference>